<evidence type="ECO:0000313" key="3">
    <source>
        <dbReference type="Proteomes" id="UP000736335"/>
    </source>
</evidence>
<dbReference type="EMBL" id="WIUZ02000003">
    <property type="protein sequence ID" value="KAF9789487.1"/>
    <property type="molecule type" value="Genomic_DNA"/>
</dbReference>
<dbReference type="Proteomes" id="UP000736335">
    <property type="component" value="Unassembled WGS sequence"/>
</dbReference>
<dbReference type="InterPro" id="IPR000210">
    <property type="entry name" value="BTB/POZ_dom"/>
</dbReference>
<dbReference type="PROSITE" id="PS50097">
    <property type="entry name" value="BTB"/>
    <property type="match status" value="1"/>
</dbReference>
<gene>
    <name evidence="2" type="ORF">BJ322DRAFT_538451</name>
</gene>
<reference evidence="2" key="2">
    <citation type="submission" date="2020-11" db="EMBL/GenBank/DDBJ databases">
        <authorList>
            <consortium name="DOE Joint Genome Institute"/>
            <person name="Kuo A."/>
            <person name="Miyauchi S."/>
            <person name="Kiss E."/>
            <person name="Drula E."/>
            <person name="Kohler A."/>
            <person name="Sanchez-Garcia M."/>
            <person name="Andreopoulos B."/>
            <person name="Barry K.W."/>
            <person name="Bonito G."/>
            <person name="Buee M."/>
            <person name="Carver A."/>
            <person name="Chen C."/>
            <person name="Cichocki N."/>
            <person name="Clum A."/>
            <person name="Culley D."/>
            <person name="Crous P.W."/>
            <person name="Fauchery L."/>
            <person name="Girlanda M."/>
            <person name="Hayes R."/>
            <person name="Keri Z."/>
            <person name="Labutti K."/>
            <person name="Lipzen A."/>
            <person name="Lombard V."/>
            <person name="Magnuson J."/>
            <person name="Maillard F."/>
            <person name="Morin E."/>
            <person name="Murat C."/>
            <person name="Nolan M."/>
            <person name="Ohm R."/>
            <person name="Pangilinan J."/>
            <person name="Pereira M."/>
            <person name="Perotto S."/>
            <person name="Peter M."/>
            <person name="Riley R."/>
            <person name="Sitrit Y."/>
            <person name="Stielow B."/>
            <person name="Szollosi G."/>
            <person name="Zifcakova L."/>
            <person name="Stursova M."/>
            <person name="Spatafora J.W."/>
            <person name="Tedersoo L."/>
            <person name="Vaario L.-M."/>
            <person name="Yamada A."/>
            <person name="Yan M."/>
            <person name="Wang P."/>
            <person name="Xu J."/>
            <person name="Bruns T."/>
            <person name="Baldrian P."/>
            <person name="Vilgalys R."/>
            <person name="Henrissat B."/>
            <person name="Grigoriev I.V."/>
            <person name="Hibbett D."/>
            <person name="Nagy L.G."/>
            <person name="Martin F.M."/>
        </authorList>
    </citation>
    <scope>NUCLEOTIDE SEQUENCE</scope>
    <source>
        <strain evidence="2">UH-Tt-Lm1</strain>
    </source>
</reference>
<name>A0A9P6HKN2_9AGAM</name>
<dbReference type="AlphaFoldDB" id="A0A9P6HKN2"/>
<protein>
    <recommendedName>
        <fullName evidence="1">BTB domain-containing protein</fullName>
    </recommendedName>
</protein>
<accession>A0A9P6HKN2</accession>
<dbReference type="OrthoDB" id="3357985at2759"/>
<keyword evidence="3" id="KW-1185">Reference proteome</keyword>
<proteinExistence type="predicted"/>
<feature type="domain" description="BTB" evidence="1">
    <location>
        <begin position="12"/>
        <end position="78"/>
    </location>
</feature>
<dbReference type="Gene3D" id="3.30.710.10">
    <property type="entry name" value="Potassium Channel Kv1.1, Chain A"/>
    <property type="match status" value="1"/>
</dbReference>
<reference evidence="2" key="1">
    <citation type="journal article" date="2020" name="Nat. Commun.">
        <title>Large-scale genome sequencing of mycorrhizal fungi provides insights into the early evolution of symbiotic traits.</title>
        <authorList>
            <person name="Miyauchi S."/>
            <person name="Kiss E."/>
            <person name="Kuo A."/>
            <person name="Drula E."/>
            <person name="Kohler A."/>
            <person name="Sanchez-Garcia M."/>
            <person name="Morin E."/>
            <person name="Andreopoulos B."/>
            <person name="Barry K.W."/>
            <person name="Bonito G."/>
            <person name="Buee M."/>
            <person name="Carver A."/>
            <person name="Chen C."/>
            <person name="Cichocki N."/>
            <person name="Clum A."/>
            <person name="Culley D."/>
            <person name="Crous P.W."/>
            <person name="Fauchery L."/>
            <person name="Girlanda M."/>
            <person name="Hayes R.D."/>
            <person name="Keri Z."/>
            <person name="LaButti K."/>
            <person name="Lipzen A."/>
            <person name="Lombard V."/>
            <person name="Magnuson J."/>
            <person name="Maillard F."/>
            <person name="Murat C."/>
            <person name="Nolan M."/>
            <person name="Ohm R.A."/>
            <person name="Pangilinan J."/>
            <person name="Pereira M.F."/>
            <person name="Perotto S."/>
            <person name="Peter M."/>
            <person name="Pfister S."/>
            <person name="Riley R."/>
            <person name="Sitrit Y."/>
            <person name="Stielow J.B."/>
            <person name="Szollosi G."/>
            <person name="Zifcakova L."/>
            <person name="Stursova M."/>
            <person name="Spatafora J.W."/>
            <person name="Tedersoo L."/>
            <person name="Vaario L.M."/>
            <person name="Yamada A."/>
            <person name="Yan M."/>
            <person name="Wang P."/>
            <person name="Xu J."/>
            <person name="Bruns T."/>
            <person name="Baldrian P."/>
            <person name="Vilgalys R."/>
            <person name="Dunand C."/>
            <person name="Henrissat B."/>
            <person name="Grigoriev I.V."/>
            <person name="Hibbett D."/>
            <person name="Nagy L.G."/>
            <person name="Martin F.M."/>
        </authorList>
    </citation>
    <scope>NUCLEOTIDE SEQUENCE</scope>
    <source>
        <strain evidence="2">UH-Tt-Lm1</strain>
    </source>
</reference>
<evidence type="ECO:0000313" key="2">
    <source>
        <dbReference type="EMBL" id="KAF9789487.1"/>
    </source>
</evidence>
<sequence>MNLGKMFDWPDADVILRATHDAQTRDFRVHKTFLSFSSPVFKHMFDTQQPQSTSLDGVDIFQVGDPPRALELILRFIYPSPSPPIIDDLTVLSEALVLADEYNIEAARVQLRSSFLEFARIEPLRAYAIACRLGLTDEMRIASSHTTSIHLPSIDDLPDEFRFIPATEYHRLVLLHARYRKEVEAIASRTPLPGFSLIDTLLALPAFLNNDRVKRAKEKVRAREFAKEHFRGRIRDSVALDPETLANVLKAEGNFITAISNNDIQSHVGTILGQASDLNLTV</sequence>
<comment type="caution">
    <text evidence="2">The sequence shown here is derived from an EMBL/GenBank/DDBJ whole genome shotgun (WGS) entry which is preliminary data.</text>
</comment>
<dbReference type="InterPro" id="IPR011333">
    <property type="entry name" value="SKP1/BTB/POZ_sf"/>
</dbReference>
<dbReference type="Pfam" id="PF00651">
    <property type="entry name" value="BTB"/>
    <property type="match status" value="1"/>
</dbReference>
<evidence type="ECO:0000259" key="1">
    <source>
        <dbReference type="PROSITE" id="PS50097"/>
    </source>
</evidence>
<dbReference type="SUPFAM" id="SSF54695">
    <property type="entry name" value="POZ domain"/>
    <property type="match status" value="1"/>
</dbReference>
<dbReference type="CDD" id="cd18186">
    <property type="entry name" value="BTB_POZ_ZBTB_KLHL-like"/>
    <property type="match status" value="1"/>
</dbReference>
<organism evidence="2 3">
    <name type="scientific">Thelephora terrestris</name>
    <dbReference type="NCBI Taxonomy" id="56493"/>
    <lineage>
        <taxon>Eukaryota</taxon>
        <taxon>Fungi</taxon>
        <taxon>Dikarya</taxon>
        <taxon>Basidiomycota</taxon>
        <taxon>Agaricomycotina</taxon>
        <taxon>Agaricomycetes</taxon>
        <taxon>Thelephorales</taxon>
        <taxon>Thelephoraceae</taxon>
        <taxon>Thelephora</taxon>
    </lineage>
</organism>
<dbReference type="SMART" id="SM00225">
    <property type="entry name" value="BTB"/>
    <property type="match status" value="1"/>
</dbReference>